<comment type="caution">
    <text evidence="4">The sequence shown here is derived from an EMBL/GenBank/DDBJ whole genome shotgun (WGS) entry which is preliminary data.</text>
</comment>
<evidence type="ECO:0000259" key="3">
    <source>
        <dbReference type="Pfam" id="PF08543"/>
    </source>
</evidence>
<keyword evidence="4" id="KW-0808">Transferase</keyword>
<proteinExistence type="predicted"/>
<feature type="domain" description="Pyridoxamine kinase/Phosphomethylpyrimidine kinase" evidence="3">
    <location>
        <begin position="13"/>
        <end position="257"/>
    </location>
</feature>
<protein>
    <recommendedName>
        <fullName evidence="2">hydroxymethylpyrimidine kinase</fullName>
        <ecNumber evidence="2">2.7.1.49</ecNumber>
    </recommendedName>
</protein>
<gene>
    <name evidence="4" type="primary">thiD</name>
    <name evidence="4" type="ORF">EVJ48_06790</name>
</gene>
<dbReference type="InterPro" id="IPR029056">
    <property type="entry name" value="Ribokinase-like"/>
</dbReference>
<dbReference type="NCBIfam" id="TIGR00097">
    <property type="entry name" value="HMP-P_kinase"/>
    <property type="match status" value="1"/>
</dbReference>
<comment type="pathway">
    <text evidence="1">Cofactor biosynthesis; thiamine diphosphate biosynthesis.</text>
</comment>
<dbReference type="GO" id="GO:0009229">
    <property type="term" value="P:thiamine diphosphate biosynthetic process"/>
    <property type="evidence" value="ECO:0007669"/>
    <property type="project" value="UniProtKB-UniPathway"/>
</dbReference>
<dbReference type="GO" id="GO:0008902">
    <property type="term" value="F:hydroxymethylpyrimidine kinase activity"/>
    <property type="evidence" value="ECO:0007669"/>
    <property type="project" value="UniProtKB-EC"/>
</dbReference>
<dbReference type="AlphaFoldDB" id="A0A520XBC5"/>
<dbReference type="PANTHER" id="PTHR20858:SF17">
    <property type="entry name" value="HYDROXYMETHYLPYRIMIDINE_PHOSPHOMETHYLPYRIMIDINE KINASE THI20-RELATED"/>
    <property type="match status" value="1"/>
</dbReference>
<evidence type="ECO:0000256" key="2">
    <source>
        <dbReference type="ARBA" id="ARBA00012135"/>
    </source>
</evidence>
<evidence type="ECO:0000313" key="4">
    <source>
        <dbReference type="EMBL" id="RZV38527.1"/>
    </source>
</evidence>
<reference evidence="4 5" key="1">
    <citation type="submission" date="2019-01" db="EMBL/GenBank/DDBJ databases">
        <title>Insights into ecological role of a new deltaproteobacterial order Candidatus Sinidesulfobacterales (Sva0485) by metagenomics and metatranscriptomics.</title>
        <authorList>
            <person name="Tan S."/>
            <person name="Liu J."/>
            <person name="Fang Y."/>
            <person name="Hedlund B."/>
            <person name="Lian Z.-H."/>
            <person name="Huang L.-Y."/>
            <person name="Li J.-T."/>
            <person name="Huang L.-N."/>
            <person name="Li W.-J."/>
            <person name="Jiang H.-C."/>
            <person name="Dong H.-L."/>
            <person name="Shu W.-S."/>
        </authorList>
    </citation>
    <scope>NUCLEOTIDE SEQUENCE [LARGE SCALE GENOMIC DNA]</scope>
    <source>
        <strain evidence="4">AP4</strain>
    </source>
</reference>
<dbReference type="UniPathway" id="UPA00060">
    <property type="reaction ID" value="UER00138"/>
</dbReference>
<dbReference type="GO" id="GO:0008972">
    <property type="term" value="F:phosphomethylpyrimidine kinase activity"/>
    <property type="evidence" value="ECO:0007669"/>
    <property type="project" value="InterPro"/>
</dbReference>
<name>A0A520XBC5_9DELT</name>
<evidence type="ECO:0000256" key="1">
    <source>
        <dbReference type="ARBA" id="ARBA00004948"/>
    </source>
</evidence>
<dbReference type="Gene3D" id="3.40.1190.20">
    <property type="match status" value="1"/>
</dbReference>
<organism evidence="4 5">
    <name type="scientific">Candidatus Acidulodesulfobacterium acidiphilum</name>
    <dbReference type="NCBI Taxonomy" id="2597224"/>
    <lineage>
        <taxon>Bacteria</taxon>
        <taxon>Deltaproteobacteria</taxon>
        <taxon>Candidatus Acidulodesulfobacterales</taxon>
        <taxon>Candidatus Acidulodesulfobacterium</taxon>
    </lineage>
</organism>
<dbReference type="SUPFAM" id="SSF53613">
    <property type="entry name" value="Ribokinase-like"/>
    <property type="match status" value="1"/>
</dbReference>
<dbReference type="EC" id="2.7.1.49" evidence="2"/>
<dbReference type="Pfam" id="PF08543">
    <property type="entry name" value="Phos_pyr_kin"/>
    <property type="match status" value="1"/>
</dbReference>
<dbReference type="InterPro" id="IPR004399">
    <property type="entry name" value="HMP/HMP-P_kinase_dom"/>
</dbReference>
<dbReference type="GO" id="GO:0005829">
    <property type="term" value="C:cytosol"/>
    <property type="evidence" value="ECO:0007669"/>
    <property type="project" value="TreeGrafter"/>
</dbReference>
<dbReference type="Proteomes" id="UP000322454">
    <property type="component" value="Unassembled WGS sequence"/>
</dbReference>
<dbReference type="PANTHER" id="PTHR20858">
    <property type="entry name" value="PHOSPHOMETHYLPYRIMIDINE KINASE"/>
    <property type="match status" value="1"/>
</dbReference>
<sequence length="272" mass="30086">MLTLKILSVAGFDGSGGAGITSDAKIFSKLGIFGLSAVTAMTAQNPDKIYKIERVSDVFFSAELEAVFEYFKVDAVKTGLIYDDRQSSMLSGFIDKYGVKILVVDPVYVSTSNSIIVNKNRYPDFLIPLFKHASVITPNVKEAELISGTEIKNLEEMKNAAKIIRKKFPEIKNILIKGSHINEESGENVIKNLLLNSKNEFYIYESKRINIGKQVHGTGCAFSGCMASYLALGIKMESAVAETEKFISKILKDIKKIQDNSQEKINYITGNI</sequence>
<dbReference type="EMBL" id="SHMQ01000017">
    <property type="protein sequence ID" value="RZV38527.1"/>
    <property type="molecule type" value="Genomic_DNA"/>
</dbReference>
<dbReference type="GO" id="GO:0009228">
    <property type="term" value="P:thiamine biosynthetic process"/>
    <property type="evidence" value="ECO:0007669"/>
    <property type="project" value="InterPro"/>
</dbReference>
<evidence type="ECO:0000313" key="5">
    <source>
        <dbReference type="Proteomes" id="UP000322454"/>
    </source>
</evidence>
<accession>A0A520XBC5</accession>
<dbReference type="CDD" id="cd01169">
    <property type="entry name" value="HMPP_kinase"/>
    <property type="match status" value="1"/>
</dbReference>
<keyword evidence="4" id="KW-0418">Kinase</keyword>
<dbReference type="InterPro" id="IPR013749">
    <property type="entry name" value="PM/HMP-P_kinase-1"/>
</dbReference>